<dbReference type="AlphaFoldDB" id="A0A8J6N9J1"/>
<evidence type="ECO:0000313" key="2">
    <source>
        <dbReference type="Proteomes" id="UP000599024"/>
    </source>
</evidence>
<organism evidence="1 2">
    <name type="scientific">Candidatus Desulfatifera sulfidica</name>
    <dbReference type="NCBI Taxonomy" id="2841691"/>
    <lineage>
        <taxon>Bacteria</taxon>
        <taxon>Pseudomonadati</taxon>
        <taxon>Thermodesulfobacteriota</taxon>
        <taxon>Desulfobulbia</taxon>
        <taxon>Desulfobulbales</taxon>
        <taxon>Desulfobulbaceae</taxon>
        <taxon>Candidatus Desulfatifera</taxon>
    </lineage>
</organism>
<reference evidence="1 2" key="1">
    <citation type="submission" date="2020-08" db="EMBL/GenBank/DDBJ databases">
        <title>Bridging the membrane lipid divide: bacteria of the FCB group superphylum have the potential to synthesize archaeal ether lipids.</title>
        <authorList>
            <person name="Villanueva L."/>
            <person name="Von Meijenfeldt F.A.B."/>
            <person name="Westbye A.B."/>
            <person name="Yadav S."/>
            <person name="Hopmans E.C."/>
            <person name="Dutilh B.E."/>
            <person name="Sinninghe Damste J.S."/>
        </authorList>
    </citation>
    <scope>NUCLEOTIDE SEQUENCE [LARGE SCALE GENOMIC DNA]</scope>
    <source>
        <strain evidence="1">NIOZ-UU81</strain>
    </source>
</reference>
<evidence type="ECO:0000313" key="1">
    <source>
        <dbReference type="EMBL" id="MBC8208287.1"/>
    </source>
</evidence>
<dbReference type="EMBL" id="JACNLK010000033">
    <property type="protein sequence ID" value="MBC8208287.1"/>
    <property type="molecule type" value="Genomic_DNA"/>
</dbReference>
<dbReference type="Proteomes" id="UP000599024">
    <property type="component" value="Unassembled WGS sequence"/>
</dbReference>
<gene>
    <name evidence="1" type="ORF">H8E79_03845</name>
</gene>
<accession>A0A8J6N9J1</accession>
<dbReference type="PROSITE" id="PS51257">
    <property type="entry name" value="PROKAR_LIPOPROTEIN"/>
    <property type="match status" value="1"/>
</dbReference>
<sequence length="278" mass="31040">MRSKPQTIKIHKPNPAVLLFTLLFFVLLSGCARPPWTTQGLREEPAGLEQLINNLQTRERSCPQGLTAQAIFNWQAPASSIKLDGSLQLLIPDAFKAVALSPLGQPLFIITANDTTFQAIDIPAAQVLQGNVQNLLSHYNIDFNQAPLGTWLSGRFSTKSVKTQRLGWDKAGRGYWLKIKETGNSAEIISHVLIDLKSQDILIRQAINHNGQRAATIIYNDRDEIQACRPPQNIEIKDLPYGARLTITLNQIHQDDKLQPADFTMQIPSSFTRTQLPE</sequence>
<name>A0A8J6N9J1_9BACT</name>
<proteinExistence type="predicted"/>
<protein>
    <submittedName>
        <fullName evidence="1">Uncharacterized protein</fullName>
    </submittedName>
</protein>
<comment type="caution">
    <text evidence="1">The sequence shown here is derived from an EMBL/GenBank/DDBJ whole genome shotgun (WGS) entry which is preliminary data.</text>
</comment>